<proteinExistence type="predicted"/>
<comment type="caution">
    <text evidence="2">The sequence shown here is derived from an EMBL/GenBank/DDBJ whole genome shotgun (WGS) entry which is preliminary data.</text>
</comment>
<dbReference type="SMART" id="SM00487">
    <property type="entry name" value="DEXDc"/>
    <property type="match status" value="1"/>
</dbReference>
<protein>
    <recommendedName>
        <fullName evidence="1">Helicase ATP-binding domain-containing protein</fullName>
    </recommendedName>
</protein>
<dbReference type="Proteomes" id="UP000037069">
    <property type="component" value="Unassembled WGS sequence"/>
</dbReference>
<evidence type="ECO:0000313" key="2">
    <source>
        <dbReference type="EMBL" id="KNC29972.1"/>
    </source>
</evidence>
<dbReference type="InterPro" id="IPR027417">
    <property type="entry name" value="P-loop_NTPase"/>
</dbReference>
<dbReference type="PROSITE" id="PS51192">
    <property type="entry name" value="HELICASE_ATP_BIND_1"/>
    <property type="match status" value="1"/>
</dbReference>
<dbReference type="EMBL" id="JRES01000605">
    <property type="protein sequence ID" value="KNC29972.1"/>
    <property type="molecule type" value="Genomic_DNA"/>
</dbReference>
<reference evidence="2 3" key="1">
    <citation type="journal article" date="2015" name="Nat. Commun.">
        <title>Lucilia cuprina genome unlocks parasitic fly biology to underpin future interventions.</title>
        <authorList>
            <person name="Anstead C.A."/>
            <person name="Korhonen P.K."/>
            <person name="Young N.D."/>
            <person name="Hall R.S."/>
            <person name="Jex A.R."/>
            <person name="Murali S.C."/>
            <person name="Hughes D.S."/>
            <person name="Lee S.F."/>
            <person name="Perry T."/>
            <person name="Stroehlein A.J."/>
            <person name="Ansell B.R."/>
            <person name="Breugelmans B."/>
            <person name="Hofmann A."/>
            <person name="Qu J."/>
            <person name="Dugan S."/>
            <person name="Lee S.L."/>
            <person name="Chao H."/>
            <person name="Dinh H."/>
            <person name="Han Y."/>
            <person name="Doddapaneni H.V."/>
            <person name="Worley K.C."/>
            <person name="Muzny D.M."/>
            <person name="Ioannidis P."/>
            <person name="Waterhouse R.M."/>
            <person name="Zdobnov E.M."/>
            <person name="James P.J."/>
            <person name="Bagnall N.H."/>
            <person name="Kotze A.C."/>
            <person name="Gibbs R.A."/>
            <person name="Richards S."/>
            <person name="Batterham P."/>
            <person name="Gasser R.B."/>
        </authorList>
    </citation>
    <scope>NUCLEOTIDE SEQUENCE [LARGE SCALE GENOMIC DNA]</scope>
    <source>
        <strain evidence="2 3">LS</strain>
        <tissue evidence="2">Full body</tissue>
    </source>
</reference>
<dbReference type="OrthoDB" id="448448at2759"/>
<gene>
    <name evidence="2" type="ORF">FF38_07791</name>
</gene>
<dbReference type="OMA" id="HSAKHFF"/>
<accession>A0A0L0CCN3</accession>
<feature type="non-terminal residue" evidence="2">
    <location>
        <position position="209"/>
    </location>
</feature>
<name>A0A0L0CCN3_LUCCU</name>
<dbReference type="GO" id="GO:0005524">
    <property type="term" value="F:ATP binding"/>
    <property type="evidence" value="ECO:0007669"/>
    <property type="project" value="InterPro"/>
</dbReference>
<dbReference type="Pfam" id="PF00176">
    <property type="entry name" value="SNF2-rel_dom"/>
    <property type="match status" value="1"/>
</dbReference>
<feature type="domain" description="Helicase ATP-binding" evidence="1">
    <location>
        <begin position="1"/>
        <end position="154"/>
    </location>
</feature>
<keyword evidence="3" id="KW-1185">Reference proteome</keyword>
<sequence length="209" mass="24008">MGLGKTLQVIAFLAHLKEIGERGPHLVVCPASTLENWLREFARFAPTLKVEPYYGSQPERAEIREELLSSNNTFEVLVTTYNLATGGKSDTSFLKSLGFNVCVYDEGHLLKNSQSERYNKLMKLRASFRVLLTGTPLQNNLRELVSLLSFILPELFEQNREDLLEVFKFKAKATSTESEKSRDDLLSEQRIRKAKTMMTPFVMRRRKEQ</sequence>
<evidence type="ECO:0000313" key="3">
    <source>
        <dbReference type="Proteomes" id="UP000037069"/>
    </source>
</evidence>
<dbReference type="InterPro" id="IPR014001">
    <property type="entry name" value="Helicase_ATP-bd"/>
</dbReference>
<evidence type="ECO:0000259" key="1">
    <source>
        <dbReference type="PROSITE" id="PS51192"/>
    </source>
</evidence>
<dbReference type="PANTHER" id="PTHR10799">
    <property type="entry name" value="SNF2/RAD54 HELICASE FAMILY"/>
    <property type="match status" value="1"/>
</dbReference>
<organism evidence="2 3">
    <name type="scientific">Lucilia cuprina</name>
    <name type="common">Green bottle fly</name>
    <name type="synonym">Australian sheep blowfly</name>
    <dbReference type="NCBI Taxonomy" id="7375"/>
    <lineage>
        <taxon>Eukaryota</taxon>
        <taxon>Metazoa</taxon>
        <taxon>Ecdysozoa</taxon>
        <taxon>Arthropoda</taxon>
        <taxon>Hexapoda</taxon>
        <taxon>Insecta</taxon>
        <taxon>Pterygota</taxon>
        <taxon>Neoptera</taxon>
        <taxon>Endopterygota</taxon>
        <taxon>Diptera</taxon>
        <taxon>Brachycera</taxon>
        <taxon>Muscomorpha</taxon>
        <taxon>Oestroidea</taxon>
        <taxon>Calliphoridae</taxon>
        <taxon>Luciliinae</taxon>
        <taxon>Lucilia</taxon>
    </lineage>
</organism>
<dbReference type="STRING" id="7375.A0A0L0CCN3"/>
<dbReference type="InterPro" id="IPR038718">
    <property type="entry name" value="SNF2-like_sf"/>
</dbReference>
<dbReference type="SUPFAM" id="SSF52540">
    <property type="entry name" value="P-loop containing nucleoside triphosphate hydrolases"/>
    <property type="match status" value="1"/>
</dbReference>
<dbReference type="InterPro" id="IPR000330">
    <property type="entry name" value="SNF2_N"/>
</dbReference>
<dbReference type="Gene3D" id="3.40.50.10810">
    <property type="entry name" value="Tandem AAA-ATPase domain"/>
    <property type="match status" value="1"/>
</dbReference>
<dbReference type="AlphaFoldDB" id="A0A0L0CCN3"/>